<evidence type="ECO:0000313" key="7">
    <source>
        <dbReference type="Proteomes" id="UP000552836"/>
    </source>
</evidence>
<dbReference type="Proteomes" id="UP000648663">
    <property type="component" value="Unassembled WGS sequence"/>
</dbReference>
<name>A0A846LPA6_9ACTN</name>
<dbReference type="SUPFAM" id="SSF53955">
    <property type="entry name" value="Lysozyme-like"/>
    <property type="match status" value="1"/>
</dbReference>
<sequence length="256" mass="26640">MSAGTLQRARATGGPAPTRRSRPRRLLRRLGALALLPAFLGVVVVGVGWARTPSVEDAAARVAAQLAENGAPPLQVEPAPALVQALLATEDTGFADHLGVSATGAVRAFWGLASGTDQGGSTLVQQLAKNVYLDGENGPVQKAEAVVLALKLDAAYSKDDLLRMYLDNGYYGHGFVGLTEATEGYFGVPPDQLSWAQATLLAGLFAAPTAYDPLVHPALAAQRQGHVLGRLVDEGVLGSDEAAEIAADDWALVSRP</sequence>
<gene>
    <name evidence="6" type="ORF">FB380_002760</name>
    <name evidence="5" type="ORF">GCM10011589_10330</name>
</gene>
<dbReference type="PANTHER" id="PTHR32282:SF33">
    <property type="entry name" value="PEPTIDOGLYCAN GLYCOSYLTRANSFERASE"/>
    <property type="match status" value="1"/>
</dbReference>
<organism evidence="6 7">
    <name type="scientific">Modestobacter marinus</name>
    <dbReference type="NCBI Taxonomy" id="477641"/>
    <lineage>
        <taxon>Bacteria</taxon>
        <taxon>Bacillati</taxon>
        <taxon>Actinomycetota</taxon>
        <taxon>Actinomycetes</taxon>
        <taxon>Geodermatophilales</taxon>
        <taxon>Geodermatophilaceae</taxon>
        <taxon>Modestobacter</taxon>
    </lineage>
</organism>
<accession>A0A846LPA6</accession>
<reference evidence="5" key="1">
    <citation type="journal article" date="2014" name="Int. J. Syst. Evol. Microbiol.">
        <title>Complete genome of a new Firmicutes species belonging to the dominant human colonic microbiota ('Ruminococcus bicirculans') reveals two chromosomes and a selective capacity to utilize plant glucans.</title>
        <authorList>
            <consortium name="NISC Comparative Sequencing Program"/>
            <person name="Wegmann U."/>
            <person name="Louis P."/>
            <person name="Goesmann A."/>
            <person name="Henrissat B."/>
            <person name="Duncan S.H."/>
            <person name="Flint H.J."/>
        </authorList>
    </citation>
    <scope>NUCLEOTIDE SEQUENCE</scope>
    <source>
        <strain evidence="5">CGMCC 4.5581</strain>
    </source>
</reference>
<keyword evidence="6" id="KW-0378">Hydrolase</keyword>
<evidence type="ECO:0000313" key="8">
    <source>
        <dbReference type="Proteomes" id="UP000648663"/>
    </source>
</evidence>
<dbReference type="EC" id="3.4.-.-" evidence="6"/>
<evidence type="ECO:0000259" key="4">
    <source>
        <dbReference type="Pfam" id="PF00912"/>
    </source>
</evidence>
<protein>
    <submittedName>
        <fullName evidence="6">Penicillin-binding protein 1A</fullName>
        <ecNumber evidence="6">2.4.1.-</ecNumber>
        <ecNumber evidence="6">3.4.-.-</ecNumber>
    </submittedName>
</protein>
<dbReference type="GO" id="GO:0016787">
    <property type="term" value="F:hydrolase activity"/>
    <property type="evidence" value="ECO:0007669"/>
    <property type="project" value="UniProtKB-KW"/>
</dbReference>
<feature type="region of interest" description="Disordered" evidence="2">
    <location>
        <begin position="1"/>
        <end position="22"/>
    </location>
</feature>
<evidence type="ECO:0000313" key="6">
    <source>
        <dbReference type="EMBL" id="NIH68314.1"/>
    </source>
</evidence>
<reference evidence="5" key="4">
    <citation type="submission" date="2024-05" db="EMBL/GenBank/DDBJ databases">
        <authorList>
            <person name="Sun Q."/>
            <person name="Zhou Y."/>
        </authorList>
    </citation>
    <scope>NUCLEOTIDE SEQUENCE</scope>
    <source>
        <strain evidence="5">CGMCC 4.5581</strain>
    </source>
</reference>
<reference evidence="8" key="2">
    <citation type="journal article" date="2019" name="Int. J. Syst. Evol. Microbiol.">
        <title>The Global Catalogue of Microorganisms (GCM) 10K type strain sequencing project: providing services to taxonomists for standard genome sequencing and annotation.</title>
        <authorList>
            <consortium name="The Broad Institute Genomics Platform"/>
            <consortium name="The Broad Institute Genome Sequencing Center for Infectious Disease"/>
            <person name="Wu L."/>
            <person name="Ma J."/>
        </authorList>
    </citation>
    <scope>NUCLEOTIDE SEQUENCE [LARGE SCALE GENOMIC DNA]</scope>
    <source>
        <strain evidence="8">CGMCC 4.5581</strain>
    </source>
</reference>
<evidence type="ECO:0000256" key="1">
    <source>
        <dbReference type="ARBA" id="ARBA00022679"/>
    </source>
</evidence>
<evidence type="ECO:0000313" key="5">
    <source>
        <dbReference type="EMBL" id="GGL56293.1"/>
    </source>
</evidence>
<keyword evidence="3" id="KW-1133">Transmembrane helix</keyword>
<reference evidence="6 7" key="3">
    <citation type="submission" date="2020-02" db="EMBL/GenBank/DDBJ databases">
        <title>Sequencing the genomes of 1000 actinobacteria strains.</title>
        <authorList>
            <person name="Klenk H.-P."/>
        </authorList>
    </citation>
    <scope>NUCLEOTIDE SEQUENCE [LARGE SCALE GENOMIC DNA]</scope>
    <source>
        <strain evidence="6 7">DSM 45201</strain>
    </source>
</reference>
<dbReference type="PANTHER" id="PTHR32282">
    <property type="entry name" value="BINDING PROTEIN TRANSPEPTIDASE, PUTATIVE-RELATED"/>
    <property type="match status" value="1"/>
</dbReference>
<dbReference type="GO" id="GO:0008955">
    <property type="term" value="F:peptidoglycan glycosyltransferase activity"/>
    <property type="evidence" value="ECO:0007669"/>
    <property type="project" value="TreeGrafter"/>
</dbReference>
<dbReference type="EMBL" id="BMMI01000002">
    <property type="protein sequence ID" value="GGL56293.1"/>
    <property type="molecule type" value="Genomic_DNA"/>
</dbReference>
<dbReference type="EC" id="2.4.1.-" evidence="6"/>
<keyword evidence="8" id="KW-1185">Reference proteome</keyword>
<dbReference type="InterPro" id="IPR001264">
    <property type="entry name" value="Glyco_trans_51"/>
</dbReference>
<evidence type="ECO:0000256" key="3">
    <source>
        <dbReference type="SAM" id="Phobius"/>
    </source>
</evidence>
<dbReference type="AlphaFoldDB" id="A0A846LPA6"/>
<dbReference type="InterPro" id="IPR036950">
    <property type="entry name" value="PBP_transglycosylase"/>
</dbReference>
<dbReference type="Proteomes" id="UP000552836">
    <property type="component" value="Unassembled WGS sequence"/>
</dbReference>
<dbReference type="Gene3D" id="1.10.3810.10">
    <property type="entry name" value="Biosynthetic peptidoglycan transglycosylase-like"/>
    <property type="match status" value="1"/>
</dbReference>
<proteinExistence type="predicted"/>
<dbReference type="RefSeq" id="WP_166755543.1">
    <property type="nucleotide sequence ID" value="NZ_BAABJU010000023.1"/>
</dbReference>
<keyword evidence="6" id="KW-0328">Glycosyltransferase</keyword>
<keyword evidence="3" id="KW-0812">Transmembrane</keyword>
<evidence type="ECO:0000256" key="2">
    <source>
        <dbReference type="SAM" id="MobiDB-lite"/>
    </source>
</evidence>
<dbReference type="EMBL" id="JAAMPA010000001">
    <property type="protein sequence ID" value="NIH68314.1"/>
    <property type="molecule type" value="Genomic_DNA"/>
</dbReference>
<feature type="domain" description="Glycosyl transferase family 51" evidence="4">
    <location>
        <begin position="79"/>
        <end position="231"/>
    </location>
</feature>
<comment type="caution">
    <text evidence="6">The sequence shown here is derived from an EMBL/GenBank/DDBJ whole genome shotgun (WGS) entry which is preliminary data.</text>
</comment>
<keyword evidence="3" id="KW-0472">Membrane</keyword>
<dbReference type="InterPro" id="IPR023346">
    <property type="entry name" value="Lysozyme-like_dom_sf"/>
</dbReference>
<dbReference type="InterPro" id="IPR050396">
    <property type="entry name" value="Glycosyltr_51/Transpeptidase"/>
</dbReference>
<dbReference type="Pfam" id="PF00912">
    <property type="entry name" value="Transgly"/>
    <property type="match status" value="1"/>
</dbReference>
<keyword evidence="1 6" id="KW-0808">Transferase</keyword>
<feature type="transmembrane region" description="Helical" evidence="3">
    <location>
        <begin position="30"/>
        <end position="50"/>
    </location>
</feature>